<organism evidence="1 2">
    <name type="scientific">Aliiruegeria lutimaris</name>
    <dbReference type="NCBI Taxonomy" id="571298"/>
    <lineage>
        <taxon>Bacteria</taxon>
        <taxon>Pseudomonadati</taxon>
        <taxon>Pseudomonadota</taxon>
        <taxon>Alphaproteobacteria</taxon>
        <taxon>Rhodobacterales</taxon>
        <taxon>Roseobacteraceae</taxon>
        <taxon>Aliiruegeria</taxon>
    </lineage>
</organism>
<name>A0A1G9AYM7_9RHOB</name>
<dbReference type="Proteomes" id="UP000199382">
    <property type="component" value="Unassembled WGS sequence"/>
</dbReference>
<protein>
    <recommendedName>
        <fullName evidence="3">Transposase DDE domain-containing protein</fullName>
    </recommendedName>
</protein>
<dbReference type="STRING" id="571298.SAMN04488026_103743"/>
<reference evidence="1 2" key="1">
    <citation type="submission" date="2016-10" db="EMBL/GenBank/DDBJ databases">
        <authorList>
            <person name="de Groot N.N."/>
        </authorList>
    </citation>
    <scope>NUCLEOTIDE SEQUENCE [LARGE SCALE GENOMIC DNA]</scope>
    <source>
        <strain evidence="1 2">DSM 25294</strain>
    </source>
</reference>
<dbReference type="AlphaFoldDB" id="A0A1G9AYM7"/>
<evidence type="ECO:0000313" key="1">
    <source>
        <dbReference type="EMBL" id="SDK32367.1"/>
    </source>
</evidence>
<accession>A0A1G9AYM7</accession>
<gene>
    <name evidence="1" type="ORF">SAMN04488026_103743</name>
</gene>
<proteinExistence type="predicted"/>
<dbReference type="EMBL" id="FNEK01000037">
    <property type="protein sequence ID" value="SDK32367.1"/>
    <property type="molecule type" value="Genomic_DNA"/>
</dbReference>
<keyword evidence="2" id="KW-1185">Reference proteome</keyword>
<evidence type="ECO:0008006" key="3">
    <source>
        <dbReference type="Google" id="ProtNLM"/>
    </source>
</evidence>
<evidence type="ECO:0000313" key="2">
    <source>
        <dbReference type="Proteomes" id="UP000199382"/>
    </source>
</evidence>
<sequence length="82" mass="9733">MTVGFHLLRTAASRMQSKFGFRSLKQLLPKHVWARLRCRQRNRMEIMPGRLKDWQRVTTRHDKSPLVFLSSVALTKTVILWL</sequence>